<dbReference type="EMBL" id="MHHR01000016">
    <property type="protein sequence ID" value="OGY34320.1"/>
    <property type="molecule type" value="Genomic_DNA"/>
</dbReference>
<dbReference type="AlphaFoldDB" id="A0A1G1X421"/>
<name>A0A1G1X421_9BACT</name>
<dbReference type="SUPFAM" id="SSF82171">
    <property type="entry name" value="DPP6 N-terminal domain-like"/>
    <property type="match status" value="1"/>
</dbReference>
<organism evidence="1 2">
    <name type="scientific">Candidatus Andersenbacteria bacterium RIFCSPHIGHO2_12_FULL_45_11</name>
    <dbReference type="NCBI Taxonomy" id="1797281"/>
    <lineage>
        <taxon>Bacteria</taxon>
        <taxon>Candidatus Anderseniibacteriota</taxon>
    </lineage>
</organism>
<protein>
    <submittedName>
        <fullName evidence="1">Uncharacterized protein</fullName>
    </submittedName>
</protein>
<dbReference type="InterPro" id="IPR011042">
    <property type="entry name" value="6-blade_b-propeller_TolB-like"/>
</dbReference>
<sequence>MRKFIIAIFIAICGLGVYAYVAQESTIKKDEAPKVLAAETREIPALEALIVQVVEAAHTRRILVCGSRGCETKEPPSSVEGDARSDGKVWYRYREREDNGNTIRVLEKVDGGGKATTITEESAFVRPRGMMLSADGMKMAYFLDNIHDDSGLTELWVYDSATGGAQVVAENLSRSDIASSVRWNASSRALWFLNESNVKELVVIPLSGSTALPVPVRISWSAYADEVDRGVMDVSDGRQLIAFTHDTIPGFSQLVVAQDGLQGTKTQKTIKGRVVYIRWMEDGALFYAVQNGENLTFWMANTTKEWPIARMKAQFQSAHSTGSPDLAAFIANPRTNESHLYVLQIATGLVQDQMVLPKLAGSTSYVVQANEAATVRDQAVAGITATLSDSVLTAFIQTQIQKITSDAKAKAIRIITTDSANTVYVDYTNASEDTHRIVVTVQDAIYPSWKVLATYSISGGQWTRSGLSHGADPNNVKMYEWEDSLSQWILKTVY</sequence>
<comment type="caution">
    <text evidence="1">The sequence shown here is derived from an EMBL/GenBank/DDBJ whole genome shotgun (WGS) entry which is preliminary data.</text>
</comment>
<accession>A0A1G1X421</accession>
<evidence type="ECO:0000313" key="2">
    <source>
        <dbReference type="Proteomes" id="UP000177528"/>
    </source>
</evidence>
<gene>
    <name evidence="1" type="ORF">A3D99_04620</name>
</gene>
<dbReference type="Gene3D" id="2.120.10.30">
    <property type="entry name" value="TolB, C-terminal domain"/>
    <property type="match status" value="1"/>
</dbReference>
<proteinExistence type="predicted"/>
<evidence type="ECO:0000313" key="1">
    <source>
        <dbReference type="EMBL" id="OGY34320.1"/>
    </source>
</evidence>
<reference evidence="1 2" key="1">
    <citation type="journal article" date="2016" name="Nat. Commun.">
        <title>Thousands of microbial genomes shed light on interconnected biogeochemical processes in an aquifer system.</title>
        <authorList>
            <person name="Anantharaman K."/>
            <person name="Brown C.T."/>
            <person name="Hug L.A."/>
            <person name="Sharon I."/>
            <person name="Castelle C.J."/>
            <person name="Probst A.J."/>
            <person name="Thomas B.C."/>
            <person name="Singh A."/>
            <person name="Wilkins M.J."/>
            <person name="Karaoz U."/>
            <person name="Brodie E.L."/>
            <person name="Williams K.H."/>
            <person name="Hubbard S.S."/>
            <person name="Banfield J.F."/>
        </authorList>
    </citation>
    <scope>NUCLEOTIDE SEQUENCE [LARGE SCALE GENOMIC DNA]</scope>
</reference>
<dbReference type="Proteomes" id="UP000177528">
    <property type="component" value="Unassembled WGS sequence"/>
</dbReference>